<dbReference type="Pfam" id="PF00561">
    <property type="entry name" value="Abhydrolase_1"/>
    <property type="match status" value="1"/>
</dbReference>
<evidence type="ECO:0000256" key="5">
    <source>
        <dbReference type="ARBA" id="ARBA00023098"/>
    </source>
</evidence>
<evidence type="ECO:0000256" key="2">
    <source>
        <dbReference type="ARBA" id="ARBA00022729"/>
    </source>
</evidence>
<comment type="similarity">
    <text evidence="1">Belongs to the AB hydrolase superfamily. Lipase family.</text>
</comment>
<evidence type="ECO:0000259" key="9">
    <source>
        <dbReference type="Pfam" id="PF00561"/>
    </source>
</evidence>
<gene>
    <name evidence="12" type="primary">LOC100902617</name>
</gene>
<dbReference type="RefSeq" id="XP_003737376.1">
    <property type="nucleotide sequence ID" value="XM_003737328.1"/>
</dbReference>
<feature type="chain" id="PRO_5042567937" evidence="8">
    <location>
        <begin position="21"/>
        <end position="469"/>
    </location>
</feature>
<dbReference type="KEGG" id="goe:100902617"/>
<organism evidence="11 12">
    <name type="scientific">Galendromus occidentalis</name>
    <name type="common">western predatory mite</name>
    <dbReference type="NCBI Taxonomy" id="34638"/>
    <lineage>
        <taxon>Eukaryota</taxon>
        <taxon>Metazoa</taxon>
        <taxon>Ecdysozoa</taxon>
        <taxon>Arthropoda</taxon>
        <taxon>Chelicerata</taxon>
        <taxon>Arachnida</taxon>
        <taxon>Acari</taxon>
        <taxon>Parasitiformes</taxon>
        <taxon>Mesostigmata</taxon>
        <taxon>Gamasina</taxon>
        <taxon>Phytoseioidea</taxon>
        <taxon>Phytoseiidae</taxon>
        <taxon>Typhlodrominae</taxon>
        <taxon>Galendromus</taxon>
    </lineage>
</organism>
<dbReference type="GO" id="GO:0016787">
    <property type="term" value="F:hydrolase activity"/>
    <property type="evidence" value="ECO:0007669"/>
    <property type="project" value="UniProtKB-KW"/>
</dbReference>
<evidence type="ECO:0000259" key="10">
    <source>
        <dbReference type="Pfam" id="PF04083"/>
    </source>
</evidence>
<feature type="domain" description="AB hydrolase-1" evidence="9">
    <location>
        <begin position="114"/>
        <end position="385"/>
    </location>
</feature>
<dbReference type="Pfam" id="PF04083">
    <property type="entry name" value="Abhydro_lipase"/>
    <property type="match status" value="1"/>
</dbReference>
<dbReference type="PANTHER" id="PTHR11005">
    <property type="entry name" value="LYSOSOMAL ACID LIPASE-RELATED"/>
    <property type="match status" value="1"/>
</dbReference>
<keyword evidence="5" id="KW-0443">Lipid metabolism</keyword>
<protein>
    <submittedName>
        <fullName evidence="12">Lipase 3</fullName>
    </submittedName>
</protein>
<feature type="signal peptide" evidence="8">
    <location>
        <begin position="1"/>
        <end position="20"/>
    </location>
</feature>
<evidence type="ECO:0000256" key="7">
    <source>
        <dbReference type="SAM" id="MobiDB-lite"/>
    </source>
</evidence>
<evidence type="ECO:0000256" key="4">
    <source>
        <dbReference type="ARBA" id="ARBA00022963"/>
    </source>
</evidence>
<keyword evidence="2 8" id="KW-0732">Signal</keyword>
<keyword evidence="11" id="KW-1185">Reference proteome</keyword>
<dbReference type="InterPro" id="IPR000073">
    <property type="entry name" value="AB_hydrolase_1"/>
</dbReference>
<feature type="region of interest" description="Disordered" evidence="7">
    <location>
        <begin position="325"/>
        <end position="345"/>
    </location>
</feature>
<evidence type="ECO:0000313" key="11">
    <source>
        <dbReference type="Proteomes" id="UP000694867"/>
    </source>
</evidence>
<dbReference type="InterPro" id="IPR029058">
    <property type="entry name" value="AB_hydrolase_fold"/>
</dbReference>
<dbReference type="FunFam" id="3.40.50.1820:FF:000057">
    <property type="entry name" value="Lipase"/>
    <property type="match status" value="1"/>
</dbReference>
<dbReference type="SUPFAM" id="SSF53474">
    <property type="entry name" value="alpha/beta-Hydrolases"/>
    <property type="match status" value="1"/>
</dbReference>
<dbReference type="GO" id="GO:0016042">
    <property type="term" value="P:lipid catabolic process"/>
    <property type="evidence" value="ECO:0007669"/>
    <property type="project" value="UniProtKB-KW"/>
</dbReference>
<dbReference type="GeneID" id="100902617"/>
<keyword evidence="4" id="KW-0442">Lipid degradation</keyword>
<proteinExistence type="inferred from homology"/>
<keyword evidence="6" id="KW-0325">Glycoprotein</keyword>
<evidence type="ECO:0000256" key="6">
    <source>
        <dbReference type="ARBA" id="ARBA00023180"/>
    </source>
</evidence>
<evidence type="ECO:0000256" key="1">
    <source>
        <dbReference type="ARBA" id="ARBA00010701"/>
    </source>
</evidence>
<keyword evidence="3" id="KW-0378">Hydrolase</keyword>
<evidence type="ECO:0000313" key="12">
    <source>
        <dbReference type="RefSeq" id="XP_003737376.1"/>
    </source>
</evidence>
<feature type="compositionally biased region" description="Polar residues" evidence="7">
    <location>
        <begin position="325"/>
        <end position="338"/>
    </location>
</feature>
<sequence>MWTTQAALVLLSGFLHVISAQDEAEPNIERQVDDPDTGRTMRGLVESKGYELEEHSVVTSDQVVIQLHRIPYARNSGPSSEPNKKVVFLAAPLFCSSSFYIDDFPNNTVAFIFADSGYDVWLGNTRGTPYGIRTTDGQVHDEKDRQFFDYTLIDHGVLDIKSQIDYILERTGSQSLSFFGHSQAAASGFALLSKLPEYNSRISAFASLGGFRTFGCNFKDPALNTVWRSMKSFAKSVQFFSAEFNWELMKQMCYNIWGACKSLLAKVIYGPASMSNHTRIPIYLEHYPHSSSIKNLLYYIQMQNNACRNDEHVYEFDYDDEDIITSPTSPNARTNEGTYGSRRPPALPVENIRVPVKVYYSEGDTLIPPSNQRKLIESLPNVVGEYYIASKDFVHGNFAHSPFNMTHIHDTIAFFDSYDSNAQAKPAPVNVIVGGSGSGNEAPTSCADCTIILTRSNSTQNSSSHKPPE</sequence>
<dbReference type="AlphaFoldDB" id="A0AAJ6QM62"/>
<dbReference type="Gene3D" id="3.40.50.1820">
    <property type="entry name" value="alpha/beta hydrolase"/>
    <property type="match status" value="1"/>
</dbReference>
<evidence type="ECO:0000256" key="8">
    <source>
        <dbReference type="SAM" id="SignalP"/>
    </source>
</evidence>
<dbReference type="InterPro" id="IPR006693">
    <property type="entry name" value="AB_hydrolase_lipase"/>
</dbReference>
<feature type="domain" description="Partial AB-hydrolase lipase" evidence="10">
    <location>
        <begin position="44"/>
        <end position="101"/>
    </location>
</feature>
<evidence type="ECO:0000256" key="3">
    <source>
        <dbReference type="ARBA" id="ARBA00022801"/>
    </source>
</evidence>
<name>A0AAJ6QM62_9ACAR</name>
<accession>A0AAJ6QM62</accession>
<reference evidence="12" key="1">
    <citation type="submission" date="2025-08" db="UniProtKB">
        <authorList>
            <consortium name="RefSeq"/>
        </authorList>
    </citation>
    <scope>IDENTIFICATION</scope>
</reference>
<dbReference type="Proteomes" id="UP000694867">
    <property type="component" value="Unplaced"/>
</dbReference>